<comment type="caution">
    <text evidence="1">The sequence shown here is derived from an EMBL/GenBank/DDBJ whole genome shotgun (WGS) entry which is preliminary data.</text>
</comment>
<proteinExistence type="predicted"/>
<reference evidence="2" key="1">
    <citation type="journal article" date="2019" name="Genome Announc.">
        <title>Draft Genome Sequence of Pseudoalteromonas piscicida Strain 36Y ROTHPW, an Hypersaline Seawater Isolate from the South Coast of Sonora, Mexico.</title>
        <authorList>
            <person name="Sanchez-Diaz R."/>
            <person name="Molina-Garza Z.J."/>
            <person name="Cruz-Suarez L.E."/>
            <person name="Selvin J."/>
            <person name="Kiran G.S."/>
            <person name="Ibarra-Gamez J.C."/>
            <person name="Gomez-Gil B."/>
            <person name="Galaviz-Silva L."/>
        </authorList>
    </citation>
    <scope>NUCLEOTIDE SEQUENCE [LARGE SCALE GENOMIC DNA]</scope>
    <source>
        <strain evidence="2">36Y_RITHPW</strain>
    </source>
</reference>
<organism evidence="1 2">
    <name type="scientific">Pseudoalteromonas piscicida</name>
    <dbReference type="NCBI Taxonomy" id="43662"/>
    <lineage>
        <taxon>Bacteria</taxon>
        <taxon>Pseudomonadati</taxon>
        <taxon>Pseudomonadota</taxon>
        <taxon>Gammaproteobacteria</taxon>
        <taxon>Alteromonadales</taxon>
        <taxon>Pseudoalteromonadaceae</taxon>
        <taxon>Pseudoalteromonas</taxon>
    </lineage>
</organism>
<name>A0A2A5JL92_PSEO7</name>
<sequence length="153" mass="17009">MLATLAAEGIIELTIDKRIPGNKYLEKAVQKLREKGKHLWADDLLHYAQQALGGDLKCNPESGKFSTPKSDVPIDPWMQGVNASKAFSGTKGNQNSLRRKFPDIGADEEANHAIPWAVGTKHPLIQELNFDQNGLINSKPLKANRVYKDDLDY</sequence>
<dbReference type="OrthoDB" id="3078827at2"/>
<dbReference type="AlphaFoldDB" id="A0A2A5JL92"/>
<gene>
    <name evidence="1" type="ORF">CEX98_18755</name>
</gene>
<evidence type="ECO:0000313" key="1">
    <source>
        <dbReference type="EMBL" id="PCK30195.1"/>
    </source>
</evidence>
<dbReference type="RefSeq" id="WP_099643544.1">
    <property type="nucleotide sequence ID" value="NZ_NKHF01000092.1"/>
</dbReference>
<dbReference type="EMBL" id="NKHF01000092">
    <property type="protein sequence ID" value="PCK30195.1"/>
    <property type="molecule type" value="Genomic_DNA"/>
</dbReference>
<dbReference type="Proteomes" id="UP000228621">
    <property type="component" value="Unassembled WGS sequence"/>
</dbReference>
<protein>
    <submittedName>
        <fullName evidence="1">Uncharacterized protein</fullName>
    </submittedName>
</protein>
<evidence type="ECO:0000313" key="2">
    <source>
        <dbReference type="Proteomes" id="UP000228621"/>
    </source>
</evidence>
<accession>A0A2A5JL92</accession>
<keyword evidence="2" id="KW-1185">Reference proteome</keyword>